<reference evidence="1 3" key="2">
    <citation type="journal article" date="2018" name="Plant J.">
        <title>The Physcomitrella patens chromosome-scale assembly reveals moss genome structure and evolution.</title>
        <authorList>
            <person name="Lang D."/>
            <person name="Ullrich K.K."/>
            <person name="Murat F."/>
            <person name="Fuchs J."/>
            <person name="Jenkins J."/>
            <person name="Haas F.B."/>
            <person name="Piednoel M."/>
            <person name="Gundlach H."/>
            <person name="Van Bel M."/>
            <person name="Meyberg R."/>
            <person name="Vives C."/>
            <person name="Morata J."/>
            <person name="Symeonidi A."/>
            <person name="Hiss M."/>
            <person name="Muchero W."/>
            <person name="Kamisugi Y."/>
            <person name="Saleh O."/>
            <person name="Blanc G."/>
            <person name="Decker E.L."/>
            <person name="van Gessel N."/>
            <person name="Grimwood J."/>
            <person name="Hayes R.D."/>
            <person name="Graham S.W."/>
            <person name="Gunter L.E."/>
            <person name="McDaniel S.F."/>
            <person name="Hoernstein S.N.W."/>
            <person name="Larsson A."/>
            <person name="Li F.W."/>
            <person name="Perroud P.F."/>
            <person name="Phillips J."/>
            <person name="Ranjan P."/>
            <person name="Rokshar D.S."/>
            <person name="Rothfels C.J."/>
            <person name="Schneider L."/>
            <person name="Shu S."/>
            <person name="Stevenson D.W."/>
            <person name="Thummler F."/>
            <person name="Tillich M."/>
            <person name="Villarreal Aguilar J.C."/>
            <person name="Widiez T."/>
            <person name="Wong G.K."/>
            <person name="Wymore A."/>
            <person name="Zhang Y."/>
            <person name="Zimmer A.D."/>
            <person name="Quatrano R.S."/>
            <person name="Mayer K.F.X."/>
            <person name="Goodstein D."/>
            <person name="Casacuberta J.M."/>
            <person name="Vandepoele K."/>
            <person name="Reski R."/>
            <person name="Cuming A.C."/>
            <person name="Tuskan G.A."/>
            <person name="Maumus F."/>
            <person name="Salse J."/>
            <person name="Schmutz J."/>
            <person name="Rensing S.A."/>
        </authorList>
    </citation>
    <scope>NUCLEOTIDE SEQUENCE [LARGE SCALE GENOMIC DNA]</scope>
    <source>
        <strain evidence="2 3">cv. Gransden 2004</strain>
    </source>
</reference>
<name>A9TJ82_PHYPA</name>
<evidence type="ECO:0000313" key="1">
    <source>
        <dbReference type="EMBL" id="PNR37238.1"/>
    </source>
</evidence>
<sequence>MWMCGTRGCARTFCSWNFSVVDRDCAGNMGAQAEGELNSVSKHHGPSNSECVMESVGNLLDPKAKRHLQGRQLLNQPPGIARRRVWRRTDSQIVFTSLHVLAAATISGDERCGGGGELGNSRVSVAGGDEIVELCHRHGPRW</sequence>
<keyword evidence="3" id="KW-1185">Reference proteome</keyword>
<dbReference type="EMBL" id="ABEU02000016">
    <property type="protein sequence ID" value="PNR37238.1"/>
    <property type="molecule type" value="Genomic_DNA"/>
</dbReference>
<dbReference type="InParanoid" id="A9TJ82"/>
<dbReference type="PaxDb" id="3218-PP1S242_92V6.1"/>
<dbReference type="Gramene" id="Pp3c16_2110V3.1">
    <property type="protein sequence ID" value="PAC:32985762.CDS.1"/>
    <property type="gene ID" value="Pp3c16_2110"/>
</dbReference>
<accession>A9TJ82</accession>
<dbReference type="Proteomes" id="UP000006727">
    <property type="component" value="Chromosome 16"/>
</dbReference>
<reference evidence="2" key="3">
    <citation type="submission" date="2020-12" db="UniProtKB">
        <authorList>
            <consortium name="EnsemblPlants"/>
        </authorList>
    </citation>
    <scope>IDENTIFICATION</scope>
</reference>
<gene>
    <name evidence="1" type="ORF">PHYPA_020346</name>
</gene>
<dbReference type="AlphaFoldDB" id="A9TJ82"/>
<organism evidence="1">
    <name type="scientific">Physcomitrium patens</name>
    <name type="common">Spreading-leaved earth moss</name>
    <name type="synonym">Physcomitrella patens</name>
    <dbReference type="NCBI Taxonomy" id="3218"/>
    <lineage>
        <taxon>Eukaryota</taxon>
        <taxon>Viridiplantae</taxon>
        <taxon>Streptophyta</taxon>
        <taxon>Embryophyta</taxon>
        <taxon>Bryophyta</taxon>
        <taxon>Bryophytina</taxon>
        <taxon>Bryopsida</taxon>
        <taxon>Funariidae</taxon>
        <taxon>Funariales</taxon>
        <taxon>Funariaceae</taxon>
        <taxon>Physcomitrium</taxon>
    </lineage>
</organism>
<dbReference type="EnsemblPlants" id="Pp3c16_2110V3.1">
    <property type="protein sequence ID" value="PAC:32985762.CDS.1"/>
    <property type="gene ID" value="Pp3c16_2110"/>
</dbReference>
<evidence type="ECO:0000313" key="3">
    <source>
        <dbReference type="Proteomes" id="UP000006727"/>
    </source>
</evidence>
<protein>
    <submittedName>
        <fullName evidence="1 2">Uncharacterized protein</fullName>
    </submittedName>
</protein>
<reference evidence="1 3" key="1">
    <citation type="journal article" date="2008" name="Science">
        <title>The Physcomitrella genome reveals evolutionary insights into the conquest of land by plants.</title>
        <authorList>
            <person name="Rensing S."/>
            <person name="Lang D."/>
            <person name="Zimmer A."/>
            <person name="Terry A."/>
            <person name="Salamov A."/>
            <person name="Shapiro H."/>
            <person name="Nishiyama T."/>
            <person name="Perroud P.-F."/>
            <person name="Lindquist E."/>
            <person name="Kamisugi Y."/>
            <person name="Tanahashi T."/>
            <person name="Sakakibara K."/>
            <person name="Fujita T."/>
            <person name="Oishi K."/>
            <person name="Shin-I T."/>
            <person name="Kuroki Y."/>
            <person name="Toyoda A."/>
            <person name="Suzuki Y."/>
            <person name="Hashimoto A."/>
            <person name="Yamaguchi K."/>
            <person name="Sugano A."/>
            <person name="Kohara Y."/>
            <person name="Fujiyama A."/>
            <person name="Anterola A."/>
            <person name="Aoki S."/>
            <person name="Ashton N."/>
            <person name="Barbazuk W.B."/>
            <person name="Barker E."/>
            <person name="Bennetzen J."/>
            <person name="Bezanilla M."/>
            <person name="Blankenship R."/>
            <person name="Cho S.H."/>
            <person name="Dutcher S."/>
            <person name="Estelle M."/>
            <person name="Fawcett J.A."/>
            <person name="Gundlach H."/>
            <person name="Hanada K."/>
            <person name="Heyl A."/>
            <person name="Hicks K.A."/>
            <person name="Hugh J."/>
            <person name="Lohr M."/>
            <person name="Mayer K."/>
            <person name="Melkozernov A."/>
            <person name="Murata T."/>
            <person name="Nelson D."/>
            <person name="Pils B."/>
            <person name="Prigge M."/>
            <person name="Reiss B."/>
            <person name="Renner T."/>
            <person name="Rombauts S."/>
            <person name="Rushton P."/>
            <person name="Sanderfoot A."/>
            <person name="Schween G."/>
            <person name="Shiu S.-H."/>
            <person name="Stueber K."/>
            <person name="Theodoulou F.L."/>
            <person name="Tu H."/>
            <person name="Van de Peer Y."/>
            <person name="Verrier P.J."/>
            <person name="Waters E."/>
            <person name="Wood A."/>
            <person name="Yang L."/>
            <person name="Cove D."/>
            <person name="Cuming A."/>
            <person name="Hasebe M."/>
            <person name="Lucas S."/>
            <person name="Mishler D.B."/>
            <person name="Reski R."/>
            <person name="Grigoriev I."/>
            <person name="Quatrano R.S."/>
            <person name="Boore J.L."/>
        </authorList>
    </citation>
    <scope>NUCLEOTIDE SEQUENCE [LARGE SCALE GENOMIC DNA]</scope>
    <source>
        <strain evidence="2 3">cv. Gransden 2004</strain>
    </source>
</reference>
<dbReference type="HOGENOM" id="CLU_1838526_0_0_1"/>
<proteinExistence type="predicted"/>
<evidence type="ECO:0000313" key="2">
    <source>
        <dbReference type="EnsemblPlants" id="PAC:32985762.CDS.1"/>
    </source>
</evidence>